<evidence type="ECO:0000313" key="2">
    <source>
        <dbReference type="Proteomes" id="UP000254510"/>
    </source>
</evidence>
<organism evidence="1 2">
    <name type="scientific">Streptococcus gallolyticus</name>
    <dbReference type="NCBI Taxonomy" id="315405"/>
    <lineage>
        <taxon>Bacteria</taxon>
        <taxon>Bacillati</taxon>
        <taxon>Bacillota</taxon>
        <taxon>Bacilli</taxon>
        <taxon>Lactobacillales</taxon>
        <taxon>Streptococcaceae</taxon>
        <taxon>Streptococcus</taxon>
    </lineage>
</organism>
<name>A0A380K4M4_9STRE</name>
<dbReference type="Proteomes" id="UP000254510">
    <property type="component" value="Unassembled WGS sequence"/>
</dbReference>
<gene>
    <name evidence="1" type="ORF">NCTC13767_01153</name>
</gene>
<dbReference type="EMBL" id="UHFM01000006">
    <property type="protein sequence ID" value="SUN59138.1"/>
    <property type="molecule type" value="Genomic_DNA"/>
</dbReference>
<dbReference type="AlphaFoldDB" id="A0A380K4M4"/>
<evidence type="ECO:0000313" key="1">
    <source>
        <dbReference type="EMBL" id="SUN59138.1"/>
    </source>
</evidence>
<proteinExistence type="predicted"/>
<protein>
    <submittedName>
        <fullName evidence="1">Uncharacterized protein</fullName>
    </submittedName>
</protein>
<sequence>MKEWIFKVLIGENMLKIIVHAYIDNAEKAIVEVVFASSDKSRISEKMAELTNNYPNDYLAVYDLPLDTDLTTLPHYPSVELVRKILINCVSYFIDITKKGKELGS</sequence>
<reference evidence="1 2" key="1">
    <citation type="submission" date="2018-06" db="EMBL/GenBank/DDBJ databases">
        <authorList>
            <consortium name="Pathogen Informatics"/>
            <person name="Doyle S."/>
        </authorList>
    </citation>
    <scope>NUCLEOTIDE SEQUENCE [LARGE SCALE GENOMIC DNA]</scope>
    <source>
        <strain evidence="1 2">NCTC13767</strain>
    </source>
</reference>
<accession>A0A380K4M4</accession>